<feature type="transmembrane region" description="Helical" evidence="1">
    <location>
        <begin position="48"/>
        <end position="67"/>
    </location>
</feature>
<protein>
    <submittedName>
        <fullName evidence="3">CPBP family intramembrane metalloprotease</fullName>
    </submittedName>
</protein>
<organism evidence="3">
    <name type="scientific">Bellilinea caldifistulae</name>
    <dbReference type="NCBI Taxonomy" id="360411"/>
    <lineage>
        <taxon>Bacteria</taxon>
        <taxon>Bacillati</taxon>
        <taxon>Chloroflexota</taxon>
        <taxon>Anaerolineae</taxon>
        <taxon>Anaerolineales</taxon>
        <taxon>Anaerolineaceae</taxon>
        <taxon>Bellilinea</taxon>
    </lineage>
</organism>
<comment type="caution">
    <text evidence="3">The sequence shown here is derived from an EMBL/GenBank/DDBJ whole genome shotgun (WGS) entry which is preliminary data.</text>
</comment>
<dbReference type="GO" id="GO:0008237">
    <property type="term" value="F:metallopeptidase activity"/>
    <property type="evidence" value="ECO:0007669"/>
    <property type="project" value="UniProtKB-KW"/>
</dbReference>
<dbReference type="GO" id="GO:0006508">
    <property type="term" value="P:proteolysis"/>
    <property type="evidence" value="ECO:0007669"/>
    <property type="project" value="UniProtKB-KW"/>
</dbReference>
<evidence type="ECO:0000256" key="1">
    <source>
        <dbReference type="SAM" id="Phobius"/>
    </source>
</evidence>
<dbReference type="AlphaFoldDB" id="A0A7C4Q4S1"/>
<dbReference type="EMBL" id="DSXR01000096">
    <property type="protein sequence ID" value="HGS87893.1"/>
    <property type="molecule type" value="Genomic_DNA"/>
</dbReference>
<dbReference type="GO" id="GO:0080120">
    <property type="term" value="P:CAAX-box protein maturation"/>
    <property type="evidence" value="ECO:0007669"/>
    <property type="project" value="UniProtKB-ARBA"/>
</dbReference>
<proteinExistence type="predicted"/>
<feature type="transmembrane region" description="Helical" evidence="1">
    <location>
        <begin position="6"/>
        <end position="28"/>
    </location>
</feature>
<gene>
    <name evidence="3" type="ORF">ENT17_09775</name>
</gene>
<sequence length="249" mass="26353">MPVLTTAQWVGLISEVLGVVAVTMLLGISPRLRAVPPLRFQYPRREGLVGLALSGGMVLLAVVMYAQPATAQEVQRGGVGGLYPALSLAALAALISGAALVYRRQPLRSAGWGRVLLTPALQIGIAVGLLSIFLRGMVMRLLGGVSAEQAQALLILLAIALGEETLFRGYLQPRLAGWLGGIAGWLLSAGLFVLAQAPRVLLLPGESQWTGWGVVVLHSLAAGWMMLKVRHVAAPALYRAISGWLLFLL</sequence>
<dbReference type="InterPro" id="IPR003675">
    <property type="entry name" value="Rce1/LyrA-like_dom"/>
</dbReference>
<name>A0A7C4Q4S1_9CHLR</name>
<dbReference type="GO" id="GO:0004175">
    <property type="term" value="F:endopeptidase activity"/>
    <property type="evidence" value="ECO:0007669"/>
    <property type="project" value="UniProtKB-ARBA"/>
</dbReference>
<accession>A0A7C4Q4S1</accession>
<feature type="domain" description="CAAX prenyl protease 2/Lysostaphin resistance protein A-like" evidence="2">
    <location>
        <begin position="151"/>
        <end position="241"/>
    </location>
</feature>
<evidence type="ECO:0000259" key="2">
    <source>
        <dbReference type="Pfam" id="PF02517"/>
    </source>
</evidence>
<evidence type="ECO:0000313" key="3">
    <source>
        <dbReference type="EMBL" id="HGS87893.1"/>
    </source>
</evidence>
<keyword evidence="3" id="KW-0482">Metalloprotease</keyword>
<feature type="transmembrane region" description="Helical" evidence="1">
    <location>
        <begin position="115"/>
        <end position="138"/>
    </location>
</feature>
<feature type="transmembrane region" description="Helical" evidence="1">
    <location>
        <begin position="209"/>
        <end position="227"/>
    </location>
</feature>
<feature type="transmembrane region" description="Helical" evidence="1">
    <location>
        <begin position="150"/>
        <end position="171"/>
    </location>
</feature>
<keyword evidence="3" id="KW-0378">Hydrolase</keyword>
<keyword evidence="1" id="KW-0472">Membrane</keyword>
<reference evidence="3" key="1">
    <citation type="journal article" date="2020" name="mSystems">
        <title>Genome- and Community-Level Interaction Insights into Carbon Utilization and Element Cycling Functions of Hydrothermarchaeota in Hydrothermal Sediment.</title>
        <authorList>
            <person name="Zhou Z."/>
            <person name="Liu Y."/>
            <person name="Xu W."/>
            <person name="Pan J."/>
            <person name="Luo Z.H."/>
            <person name="Li M."/>
        </authorList>
    </citation>
    <scope>NUCLEOTIDE SEQUENCE [LARGE SCALE GENOMIC DNA]</scope>
    <source>
        <strain evidence="3">SpSt-556</strain>
    </source>
</reference>
<keyword evidence="1" id="KW-1133">Transmembrane helix</keyword>
<keyword evidence="1" id="KW-0812">Transmembrane</keyword>
<keyword evidence="3" id="KW-0645">Protease</keyword>
<feature type="transmembrane region" description="Helical" evidence="1">
    <location>
        <begin position="82"/>
        <end position="103"/>
    </location>
</feature>
<feature type="transmembrane region" description="Helical" evidence="1">
    <location>
        <begin position="178"/>
        <end position="197"/>
    </location>
</feature>
<dbReference type="Pfam" id="PF02517">
    <property type="entry name" value="Rce1-like"/>
    <property type="match status" value="1"/>
</dbReference>